<dbReference type="GO" id="GO:0006357">
    <property type="term" value="P:regulation of transcription by RNA polymerase II"/>
    <property type="evidence" value="ECO:0007669"/>
    <property type="project" value="InterPro"/>
</dbReference>
<keyword evidence="4 6" id="KW-0804">Transcription</keyword>
<gene>
    <name evidence="8" type="ORF">X975_25197</name>
</gene>
<reference evidence="8 9" key="1">
    <citation type="submission" date="2013-11" db="EMBL/GenBank/DDBJ databases">
        <title>Genome sequencing of Stegodyphus mimosarum.</title>
        <authorList>
            <person name="Bechsgaard J."/>
        </authorList>
    </citation>
    <scope>NUCLEOTIDE SEQUENCE [LARGE SCALE GENOMIC DNA]</scope>
</reference>
<dbReference type="OMA" id="PIKYGVF"/>
<feature type="non-terminal residue" evidence="8">
    <location>
        <position position="318"/>
    </location>
</feature>
<evidence type="ECO:0000256" key="5">
    <source>
        <dbReference type="ARBA" id="ARBA00023242"/>
    </source>
</evidence>
<dbReference type="InterPro" id="IPR019542">
    <property type="entry name" value="Enhancer_polycomb-like_N"/>
</dbReference>
<sequence>MSKLSFRARALDASKPMPIYYMDDVPEFQDFATINRAVPQMPTGMEKEEECEHHLQRAISAQQAYGHTGELVIPTPEVYNVPKHIKDELYPATYKSSRQLIHVQPFSMDQDIPDYDIDSEDEIWLSEQAGRLDIRPLQFEEMMDRLEKSSGQQVITLKEAKLLLRDDDDIIIAVYDYWLNKRLKTQHPLIPQVKTEKRDGSTNNNPYVAFRRRTEKMQTRKNRKNDEASYEKMLKLRRDLSRAVTLLEFVKRREKSKREHLHLTVEIVEKRYQAGDFSGQLLAEVSAIKHSRPNFIPVNSSQIVIKPDTRVTKTKPIN</sequence>
<comment type="subcellular location">
    <subcellularLocation>
        <location evidence="1 6">Nucleus</location>
    </subcellularLocation>
</comment>
<proteinExistence type="inferred from homology"/>
<name>A0A087U1Y0_STEMI</name>
<accession>A0A087U1Y0</accession>
<dbReference type="Proteomes" id="UP000054359">
    <property type="component" value="Unassembled WGS sequence"/>
</dbReference>
<dbReference type="STRING" id="407821.A0A087U1Y0"/>
<protein>
    <recommendedName>
        <fullName evidence="6">Enhancer of polycomb-like protein</fullName>
    </recommendedName>
</protein>
<dbReference type="EMBL" id="KK117767">
    <property type="protein sequence ID" value="KFM71369.1"/>
    <property type="molecule type" value="Genomic_DNA"/>
</dbReference>
<keyword evidence="3 6" id="KW-0805">Transcription regulation</keyword>
<dbReference type="OrthoDB" id="435275at2759"/>
<keyword evidence="9" id="KW-1185">Reference proteome</keyword>
<dbReference type="Pfam" id="PF10513">
    <property type="entry name" value="EPL1"/>
    <property type="match status" value="1"/>
</dbReference>
<evidence type="ECO:0000313" key="9">
    <source>
        <dbReference type="Proteomes" id="UP000054359"/>
    </source>
</evidence>
<evidence type="ECO:0000256" key="4">
    <source>
        <dbReference type="ARBA" id="ARBA00023163"/>
    </source>
</evidence>
<evidence type="ECO:0000256" key="2">
    <source>
        <dbReference type="ARBA" id="ARBA00008035"/>
    </source>
</evidence>
<keyword evidence="5 6" id="KW-0539">Nucleus</keyword>
<dbReference type="PANTHER" id="PTHR14898">
    <property type="entry name" value="ENHANCER OF POLYCOMB"/>
    <property type="match status" value="1"/>
</dbReference>
<evidence type="ECO:0000256" key="3">
    <source>
        <dbReference type="ARBA" id="ARBA00023015"/>
    </source>
</evidence>
<comment type="similarity">
    <text evidence="2 6">Belongs to the enhancer of polycomb family.</text>
</comment>
<organism evidence="8 9">
    <name type="scientific">Stegodyphus mimosarum</name>
    <name type="common">African social velvet spider</name>
    <dbReference type="NCBI Taxonomy" id="407821"/>
    <lineage>
        <taxon>Eukaryota</taxon>
        <taxon>Metazoa</taxon>
        <taxon>Ecdysozoa</taxon>
        <taxon>Arthropoda</taxon>
        <taxon>Chelicerata</taxon>
        <taxon>Arachnida</taxon>
        <taxon>Araneae</taxon>
        <taxon>Araneomorphae</taxon>
        <taxon>Entelegynae</taxon>
        <taxon>Eresoidea</taxon>
        <taxon>Eresidae</taxon>
        <taxon>Stegodyphus</taxon>
    </lineage>
</organism>
<evidence type="ECO:0000256" key="1">
    <source>
        <dbReference type="ARBA" id="ARBA00004123"/>
    </source>
</evidence>
<evidence type="ECO:0000259" key="7">
    <source>
        <dbReference type="Pfam" id="PF10513"/>
    </source>
</evidence>
<dbReference type="GO" id="GO:0005634">
    <property type="term" value="C:nucleus"/>
    <property type="evidence" value="ECO:0007669"/>
    <property type="project" value="UniProtKB-SubCell"/>
</dbReference>
<dbReference type="AlphaFoldDB" id="A0A087U1Y0"/>
<evidence type="ECO:0000256" key="6">
    <source>
        <dbReference type="RuleBase" id="RU361124"/>
    </source>
</evidence>
<feature type="domain" description="Enhancer of polycomb-like N-terminal" evidence="7">
    <location>
        <begin position="7"/>
        <end position="148"/>
    </location>
</feature>
<dbReference type="InterPro" id="IPR024943">
    <property type="entry name" value="Enhancer_polycomb"/>
</dbReference>
<dbReference type="GO" id="GO:0035267">
    <property type="term" value="C:NuA4 histone acetyltransferase complex"/>
    <property type="evidence" value="ECO:0007669"/>
    <property type="project" value="InterPro"/>
</dbReference>
<evidence type="ECO:0000313" key="8">
    <source>
        <dbReference type="EMBL" id="KFM71369.1"/>
    </source>
</evidence>